<evidence type="ECO:0000259" key="7">
    <source>
        <dbReference type="Pfam" id="PF00294"/>
    </source>
</evidence>
<dbReference type="InterPro" id="IPR013021">
    <property type="entry name" value="Myo-inos-1-P_Synthase_GAPDH"/>
</dbReference>
<evidence type="ECO:0000313" key="9">
    <source>
        <dbReference type="EMBL" id="CBJ31745.1"/>
    </source>
</evidence>
<evidence type="ECO:0000259" key="8">
    <source>
        <dbReference type="Pfam" id="PF01658"/>
    </source>
</evidence>
<dbReference type="InterPro" id="IPR011611">
    <property type="entry name" value="PfkB_dom"/>
</dbReference>
<dbReference type="eggNOG" id="KOG0693">
    <property type="taxonomic scope" value="Eukaryota"/>
</dbReference>
<comment type="pathway">
    <text evidence="3">Polyol metabolism; myo-inositol biosynthesis; myo-inositol from D-glucose 6-phosphate: step 1/2.</text>
</comment>
<reference evidence="9 10" key="1">
    <citation type="journal article" date="2010" name="Nature">
        <title>The Ectocarpus genome and the independent evolution of multicellularity in brown algae.</title>
        <authorList>
            <person name="Cock J.M."/>
            <person name="Sterck L."/>
            <person name="Rouze P."/>
            <person name="Scornet D."/>
            <person name="Allen A.E."/>
            <person name="Amoutzias G."/>
            <person name="Anthouard V."/>
            <person name="Artiguenave F."/>
            <person name="Aury J.M."/>
            <person name="Badger J.H."/>
            <person name="Beszteri B."/>
            <person name="Billiau K."/>
            <person name="Bonnet E."/>
            <person name="Bothwell J.H."/>
            <person name="Bowler C."/>
            <person name="Boyen C."/>
            <person name="Brownlee C."/>
            <person name="Carrano C.J."/>
            <person name="Charrier B."/>
            <person name="Cho G.Y."/>
            <person name="Coelho S.M."/>
            <person name="Collen J."/>
            <person name="Corre E."/>
            <person name="Da Silva C."/>
            <person name="Delage L."/>
            <person name="Delaroque N."/>
            <person name="Dittami S.M."/>
            <person name="Doulbeau S."/>
            <person name="Elias M."/>
            <person name="Farnham G."/>
            <person name="Gachon C.M."/>
            <person name="Gschloessl B."/>
            <person name="Heesch S."/>
            <person name="Jabbari K."/>
            <person name="Jubin C."/>
            <person name="Kawai H."/>
            <person name="Kimura K."/>
            <person name="Kloareg B."/>
            <person name="Kupper F.C."/>
            <person name="Lang D."/>
            <person name="Le Bail A."/>
            <person name="Leblanc C."/>
            <person name="Lerouge P."/>
            <person name="Lohr M."/>
            <person name="Lopez P.J."/>
            <person name="Martens C."/>
            <person name="Maumus F."/>
            <person name="Michel G."/>
            <person name="Miranda-Saavedra D."/>
            <person name="Morales J."/>
            <person name="Moreau H."/>
            <person name="Motomura T."/>
            <person name="Nagasato C."/>
            <person name="Napoli C.A."/>
            <person name="Nelson D.R."/>
            <person name="Nyvall-Collen P."/>
            <person name="Peters A.F."/>
            <person name="Pommier C."/>
            <person name="Potin P."/>
            <person name="Poulain J."/>
            <person name="Quesneville H."/>
            <person name="Read B."/>
            <person name="Rensing S.A."/>
            <person name="Ritter A."/>
            <person name="Rousvoal S."/>
            <person name="Samanta M."/>
            <person name="Samson G."/>
            <person name="Schroeder D.C."/>
            <person name="Segurens B."/>
            <person name="Strittmatter M."/>
            <person name="Tonon T."/>
            <person name="Tregear J.W."/>
            <person name="Valentin K."/>
            <person name="von Dassow P."/>
            <person name="Yamagishi T."/>
            <person name="Van de Peer Y."/>
            <person name="Wincker P."/>
        </authorList>
    </citation>
    <scope>NUCLEOTIDE SEQUENCE [LARGE SCALE GENOMIC DNA]</scope>
    <source>
        <strain evidence="10">Ec32 / CCAP1310/4</strain>
    </source>
</reference>
<dbReference type="AlphaFoldDB" id="D7FUT9"/>
<evidence type="ECO:0000256" key="4">
    <source>
        <dbReference type="ARBA" id="ARBA00010813"/>
    </source>
</evidence>
<evidence type="ECO:0000256" key="3">
    <source>
        <dbReference type="ARBA" id="ARBA00005117"/>
    </source>
</evidence>
<dbReference type="SUPFAM" id="SSF53613">
    <property type="entry name" value="Ribokinase-like"/>
    <property type="match status" value="1"/>
</dbReference>
<evidence type="ECO:0000256" key="5">
    <source>
        <dbReference type="ARBA" id="ARBA00012125"/>
    </source>
</evidence>
<evidence type="ECO:0000256" key="6">
    <source>
        <dbReference type="ARBA" id="ARBA00022550"/>
    </source>
</evidence>
<keyword evidence="9" id="KW-0413">Isomerase</keyword>
<name>D7FUT9_ECTSI</name>
<dbReference type="InterPro" id="IPR036291">
    <property type="entry name" value="NAD(P)-bd_dom_sf"/>
</dbReference>
<dbReference type="STRING" id="2880.D7FUT9"/>
<proteinExistence type="inferred from homology"/>
<evidence type="ECO:0000256" key="1">
    <source>
        <dbReference type="ARBA" id="ARBA00000113"/>
    </source>
</evidence>
<dbReference type="EC" id="5.5.1.4" evidence="5"/>
<feature type="domain" description="Carbohydrate kinase PfkB" evidence="7">
    <location>
        <begin position="395"/>
        <end position="727"/>
    </location>
</feature>
<dbReference type="SUPFAM" id="SSF55347">
    <property type="entry name" value="Glyceraldehyde-3-phosphate dehydrogenase-like, C-terminal domain"/>
    <property type="match status" value="1"/>
</dbReference>
<dbReference type="PANTHER" id="PTHR11510">
    <property type="entry name" value="MYO-INOSITOL-1 PHOSPHATE SYNTHASE"/>
    <property type="match status" value="1"/>
</dbReference>
<dbReference type="Pfam" id="PF01658">
    <property type="entry name" value="Inos-1-P_synth"/>
    <property type="match status" value="1"/>
</dbReference>
<comment type="similarity">
    <text evidence="4">Belongs to the myo-inositol 1-phosphate synthase family.</text>
</comment>
<keyword evidence="10" id="KW-1185">Reference proteome</keyword>
<dbReference type="SMR" id="D7FUT9"/>
<accession>D7FUT9</accession>
<feature type="domain" description="Myo-inositol-1-phosphate synthase GAPDH-like" evidence="8">
    <location>
        <begin position="202"/>
        <end position="305"/>
    </location>
</feature>
<dbReference type="GO" id="GO:0008654">
    <property type="term" value="P:phospholipid biosynthetic process"/>
    <property type="evidence" value="ECO:0007669"/>
    <property type="project" value="InterPro"/>
</dbReference>
<dbReference type="GO" id="GO:0004512">
    <property type="term" value="F:inositol-3-phosphate synthase activity"/>
    <property type="evidence" value="ECO:0007669"/>
    <property type="project" value="UniProtKB-EC"/>
</dbReference>
<sequence>MVSPWPPLPSKGGSGGYRERYALADANNAAIGGWDIRPTPLGEALYNARILDFDLVRQVREEMDTLRLLPGVWDPDFIGESQHESATNVVGDGESQQSRLERLRIDIREFREAEGVTGHVTVIWSASVERPSEREFQEPSQLLEAIAADDKEVSPSILYAAAAVLEGCSFVNGGSQNTMCGALLKLAEDNACYMLGTDFKAGQTKFKTAAVEYIRSLGMCPKVIASSNHLGNNDMLNLTTKKTLGAKMRVKSNIFAPWEEDINHEVRVMYTPLMGDEKRDIVEYTSFGFMNCAHTMLTYTRAMDSALCVPLMIDAAVWCDYFARAGAHQGSVARALAYLFKVPEGGAQGVDPGFFKQMRALEEELEATRLGSVEAAAASPGGASAVGGMLVGRVLCAGISCLDLQLCGSGGGGEGGVETIRKFKETKYCPGGSCPQASTALARLGVPGVVAVTKMGADAHGDEMVRQMLAAGVDCSRVIRDASVQTALAVLPIFSSGERGCFVNLAANDDLLGDEVAAVLKEVAAEDGPPLAAFHYGYPHFTKQIQGQALADVLRLPRSLPGSPLVSLDLNGVDPGNDAPTRHAAVLEKAYPFVDILHANLEEAEAIVGPLETGDGDARLRALAEWFLSKGVAVVAITAGAKGSFTAVTSDAERLAASPGLARQVSAWAGREVRAAAFAAGEGAAVNANGAGDAFVGGLVLAAAAWRESLSLEEAVRFAALAALQRVDESLRQAEDATNAAELMTVARAGSLPPTLPLS</sequence>
<evidence type="ECO:0000256" key="2">
    <source>
        <dbReference type="ARBA" id="ARBA00001911"/>
    </source>
</evidence>
<dbReference type="InterPro" id="IPR029056">
    <property type="entry name" value="Ribokinase-like"/>
</dbReference>
<dbReference type="Gene3D" id="3.40.50.720">
    <property type="entry name" value="NAD(P)-binding Rossmann-like Domain"/>
    <property type="match status" value="1"/>
</dbReference>
<dbReference type="Pfam" id="PF00294">
    <property type="entry name" value="PfkB"/>
    <property type="match status" value="1"/>
</dbReference>
<dbReference type="EMBL" id="FN649741">
    <property type="protein sequence ID" value="CBJ31745.1"/>
    <property type="molecule type" value="Genomic_DNA"/>
</dbReference>
<keyword evidence="6" id="KW-0398">Inositol biosynthesis</keyword>
<dbReference type="GO" id="GO:0006021">
    <property type="term" value="P:inositol biosynthetic process"/>
    <property type="evidence" value="ECO:0007669"/>
    <property type="project" value="UniProtKB-UniPathway"/>
</dbReference>
<protein>
    <recommendedName>
        <fullName evidence="5">inositol-3-phosphate synthase</fullName>
        <ecNumber evidence="5">5.5.1.4</ecNumber>
    </recommendedName>
</protein>
<dbReference type="SUPFAM" id="SSF51735">
    <property type="entry name" value="NAD(P)-binding Rossmann-fold domains"/>
    <property type="match status" value="1"/>
</dbReference>
<gene>
    <name evidence="9" type="primary">IPS</name>
    <name evidence="9" type="ORF">Esi_0279_0022</name>
</gene>
<dbReference type="Proteomes" id="UP000002630">
    <property type="component" value="Linkage Group LG16"/>
</dbReference>
<dbReference type="Gene3D" id="3.30.360.10">
    <property type="entry name" value="Dihydrodipicolinate Reductase, domain 2"/>
    <property type="match status" value="1"/>
</dbReference>
<dbReference type="UniPathway" id="UPA00823">
    <property type="reaction ID" value="UER00787"/>
</dbReference>
<dbReference type="Pfam" id="PF07994">
    <property type="entry name" value="NAD_binding_5"/>
    <property type="match status" value="1"/>
</dbReference>
<dbReference type="Gene3D" id="3.40.1190.20">
    <property type="match status" value="1"/>
</dbReference>
<dbReference type="OrthoDB" id="2887at2759"/>
<dbReference type="InterPro" id="IPR002587">
    <property type="entry name" value="Myo-inos-1-P_Synthase"/>
</dbReference>
<dbReference type="EMBL" id="FN648463">
    <property type="protein sequence ID" value="CBJ31745.1"/>
    <property type="molecule type" value="Genomic_DNA"/>
</dbReference>
<evidence type="ECO:0000313" key="10">
    <source>
        <dbReference type="Proteomes" id="UP000002630"/>
    </source>
</evidence>
<dbReference type="InParanoid" id="D7FUT9"/>
<organism evidence="9 10">
    <name type="scientific">Ectocarpus siliculosus</name>
    <name type="common">Brown alga</name>
    <name type="synonym">Conferva siliculosa</name>
    <dbReference type="NCBI Taxonomy" id="2880"/>
    <lineage>
        <taxon>Eukaryota</taxon>
        <taxon>Sar</taxon>
        <taxon>Stramenopiles</taxon>
        <taxon>Ochrophyta</taxon>
        <taxon>PX clade</taxon>
        <taxon>Phaeophyceae</taxon>
        <taxon>Ectocarpales</taxon>
        <taxon>Ectocarpaceae</taxon>
        <taxon>Ectocarpus</taxon>
    </lineage>
</organism>
<comment type="cofactor">
    <cofactor evidence="2">
        <name>NAD(+)</name>
        <dbReference type="ChEBI" id="CHEBI:57540"/>
    </cofactor>
</comment>
<comment type="catalytic activity">
    <reaction evidence="1">
        <text>D-glucose 6-phosphate = 1D-myo-inositol 3-phosphate</text>
        <dbReference type="Rhea" id="RHEA:10716"/>
        <dbReference type="ChEBI" id="CHEBI:58401"/>
        <dbReference type="ChEBI" id="CHEBI:61548"/>
        <dbReference type="EC" id="5.5.1.4"/>
    </reaction>
</comment>